<evidence type="ECO:0000313" key="3">
    <source>
        <dbReference type="EMBL" id="MFC3106315.1"/>
    </source>
</evidence>
<dbReference type="PANTHER" id="PTHR44177">
    <property type="entry name" value="TETRATRICOPEPTIDE REPEAT PROTEIN 8"/>
    <property type="match status" value="1"/>
</dbReference>
<dbReference type="SMART" id="SM00028">
    <property type="entry name" value="TPR"/>
    <property type="match status" value="3"/>
</dbReference>
<dbReference type="NCBIfam" id="TIGR02521">
    <property type="entry name" value="type_IV_pilW"/>
    <property type="match status" value="1"/>
</dbReference>
<keyword evidence="1" id="KW-0802">TPR repeat</keyword>
<reference evidence="4" key="1">
    <citation type="journal article" date="2019" name="Int. J. Syst. Evol. Microbiol.">
        <title>The Global Catalogue of Microorganisms (GCM) 10K type strain sequencing project: providing services to taxonomists for standard genome sequencing and annotation.</title>
        <authorList>
            <consortium name="The Broad Institute Genomics Platform"/>
            <consortium name="The Broad Institute Genome Sequencing Center for Infectious Disease"/>
            <person name="Wu L."/>
            <person name="Ma J."/>
        </authorList>
    </citation>
    <scope>NUCLEOTIDE SEQUENCE [LARGE SCALE GENOMIC DNA]</scope>
    <source>
        <strain evidence="4">KCTC 52640</strain>
    </source>
</reference>
<dbReference type="PROSITE" id="PS51257">
    <property type="entry name" value="PROKAR_LIPOPROTEIN"/>
    <property type="match status" value="1"/>
</dbReference>
<dbReference type="PROSITE" id="PS50005">
    <property type="entry name" value="TPR"/>
    <property type="match status" value="1"/>
</dbReference>
<dbReference type="RefSeq" id="WP_380691952.1">
    <property type="nucleotide sequence ID" value="NZ_JBHRSS010000010.1"/>
</dbReference>
<dbReference type="InterPro" id="IPR019734">
    <property type="entry name" value="TPR_rpt"/>
</dbReference>
<dbReference type="InterPro" id="IPR013360">
    <property type="entry name" value="Pilus_4_PilW"/>
</dbReference>
<dbReference type="SUPFAM" id="SSF81901">
    <property type="entry name" value="HCP-like"/>
    <property type="match status" value="1"/>
</dbReference>
<gene>
    <name evidence="3" type="primary">pilW</name>
    <name evidence="3" type="ORF">ACFOSU_20770</name>
</gene>
<sequence>MTRVPRAGVWLVMLCGLALAGCAGHENVVDKGRAADANASLGADFLRKNDNEQALSRYKRALGYDRNNVSANWGMAIVNDRLGETEEASRFYKKTLDLQPGPAIYNSYGVFLCKQGDTDSAIKYFKRAANDPRYAGSADALANAGLCLHRAGQPAVAERYYRDALAANDSQLTALTDMARLKYEQGDFLRARAFIERADSVAKLDAEQLLLGARIELALNDSDAAGAYLERHNAAEPSASLSLRQLEQSRR</sequence>
<feature type="signal peptide" evidence="2">
    <location>
        <begin position="1"/>
        <end position="20"/>
    </location>
</feature>
<keyword evidence="2" id="KW-0732">Signal</keyword>
<protein>
    <submittedName>
        <fullName evidence="3">Type IV pilus biogenesis/stability protein PilW</fullName>
    </submittedName>
</protein>
<dbReference type="Gene3D" id="1.25.40.10">
    <property type="entry name" value="Tetratricopeptide repeat domain"/>
    <property type="match status" value="1"/>
</dbReference>
<feature type="chain" id="PRO_5045926676" evidence="2">
    <location>
        <begin position="21"/>
        <end position="251"/>
    </location>
</feature>
<dbReference type="EMBL" id="JBHRSS010000010">
    <property type="protein sequence ID" value="MFC3106315.1"/>
    <property type="molecule type" value="Genomic_DNA"/>
</dbReference>
<dbReference type="InterPro" id="IPR011990">
    <property type="entry name" value="TPR-like_helical_dom_sf"/>
</dbReference>
<feature type="repeat" description="TPR" evidence="1">
    <location>
        <begin position="35"/>
        <end position="68"/>
    </location>
</feature>
<dbReference type="Pfam" id="PF13432">
    <property type="entry name" value="TPR_16"/>
    <property type="match status" value="1"/>
</dbReference>
<dbReference type="InterPro" id="IPR028796">
    <property type="entry name" value="BBS8"/>
</dbReference>
<dbReference type="Pfam" id="PF13424">
    <property type="entry name" value="TPR_12"/>
    <property type="match status" value="1"/>
</dbReference>
<dbReference type="Proteomes" id="UP001595462">
    <property type="component" value="Unassembled WGS sequence"/>
</dbReference>
<evidence type="ECO:0000256" key="1">
    <source>
        <dbReference type="PROSITE-ProRule" id="PRU00339"/>
    </source>
</evidence>
<name>A0ABV7EX11_9GAMM</name>
<accession>A0ABV7EX11</accession>
<keyword evidence="4" id="KW-1185">Reference proteome</keyword>
<evidence type="ECO:0000256" key="2">
    <source>
        <dbReference type="SAM" id="SignalP"/>
    </source>
</evidence>
<dbReference type="PANTHER" id="PTHR44177:SF1">
    <property type="entry name" value="TETRATRICOPEPTIDE REPEAT PROTEIN 8"/>
    <property type="match status" value="1"/>
</dbReference>
<evidence type="ECO:0000313" key="4">
    <source>
        <dbReference type="Proteomes" id="UP001595462"/>
    </source>
</evidence>
<comment type="caution">
    <text evidence="3">The sequence shown here is derived from an EMBL/GenBank/DDBJ whole genome shotgun (WGS) entry which is preliminary data.</text>
</comment>
<organism evidence="3 4">
    <name type="scientific">Salinisphaera aquimarina</name>
    <dbReference type="NCBI Taxonomy" id="2094031"/>
    <lineage>
        <taxon>Bacteria</taxon>
        <taxon>Pseudomonadati</taxon>
        <taxon>Pseudomonadota</taxon>
        <taxon>Gammaproteobacteria</taxon>
        <taxon>Salinisphaerales</taxon>
        <taxon>Salinisphaeraceae</taxon>
        <taxon>Salinisphaera</taxon>
    </lineage>
</organism>
<proteinExistence type="predicted"/>